<comment type="caution">
    <text evidence="1">The sequence shown here is derived from an EMBL/GenBank/DDBJ whole genome shotgun (WGS) entry which is preliminary data.</text>
</comment>
<organism evidence="1 2">
    <name type="scientific">Escovopsis weberi</name>
    <dbReference type="NCBI Taxonomy" id="150374"/>
    <lineage>
        <taxon>Eukaryota</taxon>
        <taxon>Fungi</taxon>
        <taxon>Dikarya</taxon>
        <taxon>Ascomycota</taxon>
        <taxon>Pezizomycotina</taxon>
        <taxon>Sordariomycetes</taxon>
        <taxon>Hypocreomycetidae</taxon>
        <taxon>Hypocreales</taxon>
        <taxon>Hypocreaceae</taxon>
        <taxon>Escovopsis</taxon>
    </lineage>
</organism>
<dbReference type="InterPro" id="IPR008441">
    <property type="entry name" value="AfumC-like_glycosyl_Trfase"/>
</dbReference>
<dbReference type="Proteomes" id="UP000053831">
    <property type="component" value="Unassembled WGS sequence"/>
</dbReference>
<evidence type="ECO:0000313" key="1">
    <source>
        <dbReference type="EMBL" id="KOS19845.1"/>
    </source>
</evidence>
<protein>
    <recommendedName>
        <fullName evidence="3">Capsule polysaccharide biosynthesis protein</fullName>
    </recommendedName>
</protein>
<evidence type="ECO:0008006" key="3">
    <source>
        <dbReference type="Google" id="ProtNLM"/>
    </source>
</evidence>
<dbReference type="SUPFAM" id="SSF53448">
    <property type="entry name" value="Nucleotide-diphospho-sugar transferases"/>
    <property type="match status" value="1"/>
</dbReference>
<dbReference type="EMBL" id="LGSR01000019">
    <property type="protein sequence ID" value="KOS19845.1"/>
    <property type="molecule type" value="Genomic_DNA"/>
</dbReference>
<dbReference type="Gene3D" id="3.90.550.20">
    <property type="match status" value="1"/>
</dbReference>
<reference evidence="1 2" key="1">
    <citation type="submission" date="2015-07" db="EMBL/GenBank/DDBJ databases">
        <title>The genome of the fungus Escovopsis weberi, a specialized disease agent of ant agriculture.</title>
        <authorList>
            <person name="de Man T.J."/>
            <person name="Stajich J.E."/>
            <person name="Kubicek C.P."/>
            <person name="Chenthamara K."/>
            <person name="Atanasova L."/>
            <person name="Druzhinina I.S."/>
            <person name="Birnbaum S."/>
            <person name="Barribeau S.M."/>
            <person name="Teiling C."/>
            <person name="Suen G."/>
            <person name="Currie C."/>
            <person name="Gerardo N.M."/>
        </authorList>
    </citation>
    <scope>NUCLEOTIDE SEQUENCE [LARGE SCALE GENOMIC DNA]</scope>
</reference>
<sequence>MPSAESVPGSDLPPGVRLIPAERIDSRTDEEILAWLQEPHPVTSEKNVWAFWHSGLTNAPPWVQRCIIGWVRRLGPEWTVHVLDHVRGSKTDVSHYVEPSFFPEAFNNYTMNGLNSGAHQADLARLPLLLKYGGVWLDAGTYLFRHLDDICWREIEDPDSPYELGGFHFHVRPDADCILNGFIAAKRNNPFIKRWHAVYLAIWGTAADATDFHKHPLIRHLPLMTPIDLDPEKPGENHLVTAGQFTDYLAQVMAFERTRKLVDPSDGFNGPEYLRDRAFLVPALKESLWIQLATLWNHDRQYAMLMKQRAGKGAVRDELWHEADRMAADILAGSATMKLCHGGGSLVRTVAGTWDEEEHWHDDIAEGTFAAFLRYGSLRFEQTRKLVPLKIELTKEEVLYAGILEPKKMDVEEGECESP</sequence>
<proteinExistence type="predicted"/>
<accession>A0A0N0RTI5</accession>
<gene>
    <name evidence="1" type="ORF">ESCO_005736</name>
</gene>
<dbReference type="GO" id="GO:0016757">
    <property type="term" value="F:glycosyltransferase activity"/>
    <property type="evidence" value="ECO:0007669"/>
    <property type="project" value="InterPro"/>
</dbReference>
<dbReference type="OrthoDB" id="409543at2759"/>
<keyword evidence="2" id="KW-1185">Reference proteome</keyword>
<dbReference type="Pfam" id="PF05704">
    <property type="entry name" value="Caps_synth"/>
    <property type="match status" value="1"/>
</dbReference>
<dbReference type="AlphaFoldDB" id="A0A0N0RTI5"/>
<name>A0A0N0RTI5_ESCWE</name>
<dbReference type="InterPro" id="IPR029044">
    <property type="entry name" value="Nucleotide-diphossugar_trans"/>
</dbReference>
<evidence type="ECO:0000313" key="2">
    <source>
        <dbReference type="Proteomes" id="UP000053831"/>
    </source>
</evidence>